<comment type="similarity">
    <text evidence="2 8">Belongs to the short-chain dehydrogenases/reductases (SDR) family.</text>
</comment>
<keyword evidence="10" id="KW-1185">Reference proteome</keyword>
<evidence type="ECO:0000256" key="6">
    <source>
        <dbReference type="ARBA" id="ARBA00023098"/>
    </source>
</evidence>
<dbReference type="Pfam" id="PF00106">
    <property type="entry name" value="adh_short"/>
    <property type="match status" value="1"/>
</dbReference>
<evidence type="ECO:0000313" key="9">
    <source>
        <dbReference type="EMBL" id="RXM30412.1"/>
    </source>
</evidence>
<dbReference type="PANTHER" id="PTHR43157:SF59">
    <property type="entry name" value="RETINOL DEHYDROGENASE 13"/>
    <property type="match status" value="1"/>
</dbReference>
<comment type="catalytic activity">
    <reaction evidence="7">
        <text>all-trans-retinol + NADP(+) = all-trans-retinal + NADPH + H(+)</text>
        <dbReference type="Rhea" id="RHEA:25033"/>
        <dbReference type="ChEBI" id="CHEBI:15378"/>
        <dbReference type="ChEBI" id="CHEBI:17336"/>
        <dbReference type="ChEBI" id="CHEBI:17898"/>
        <dbReference type="ChEBI" id="CHEBI:57783"/>
        <dbReference type="ChEBI" id="CHEBI:58349"/>
        <dbReference type="EC" id="1.1.1.300"/>
    </reaction>
</comment>
<proteinExistence type="inferred from homology"/>
<keyword evidence="6" id="KW-0443">Lipid metabolism</keyword>
<sequence>MNKYILPVSVVGTVIGTVVLTKDRVSGGISPSKAKITGKTVVITGANTGIGKETARELARRGGRIIMCCRDMVKCENAAKEIRGETLSHNVYARHLDLASIKSIREFANKINEEEERVDILINNAGVMRCPHWQTEDGFEMQFGVNHLGHFLLTNLLLNKLKRSTPSRIINVSSLAHVVGEIDFNDLNWEKKKYNTKVAYCQSKLANVLFTKELARQLQGTGVTVNALHPGVVETELGRHTGMHQSQFSSTVLGPLFYLLVKSPNQGAQPSIFLAVAEEVAGVSGKYFDGFKEKEPAAQAQDAEVACQLWQVSARLVGLEDAAAT</sequence>
<name>A0A444U5E3_ACIRT</name>
<keyword evidence="4" id="KW-0521">NADP</keyword>
<evidence type="ECO:0000256" key="4">
    <source>
        <dbReference type="ARBA" id="ARBA00022857"/>
    </source>
</evidence>
<dbReference type="InterPro" id="IPR036291">
    <property type="entry name" value="NAD(P)-bd_dom_sf"/>
</dbReference>
<dbReference type="InterPro" id="IPR002347">
    <property type="entry name" value="SDR_fam"/>
</dbReference>
<dbReference type="SUPFAM" id="SSF51735">
    <property type="entry name" value="NAD(P)-binding Rossmann-fold domains"/>
    <property type="match status" value="1"/>
</dbReference>
<dbReference type="Gene3D" id="3.40.50.720">
    <property type="entry name" value="NAD(P)-binding Rossmann-like Domain"/>
    <property type="match status" value="1"/>
</dbReference>
<dbReference type="Proteomes" id="UP000289886">
    <property type="component" value="Unassembled WGS sequence"/>
</dbReference>
<keyword evidence="5" id="KW-0560">Oxidoreductase</keyword>
<dbReference type="AlphaFoldDB" id="A0A444U5E3"/>
<dbReference type="EC" id="1.1.1.300" evidence="3"/>
<evidence type="ECO:0000256" key="3">
    <source>
        <dbReference type="ARBA" id="ARBA00012852"/>
    </source>
</evidence>
<accession>A0A444U5E3</accession>
<organism evidence="9 10">
    <name type="scientific">Acipenser ruthenus</name>
    <name type="common">Sterlet sturgeon</name>
    <dbReference type="NCBI Taxonomy" id="7906"/>
    <lineage>
        <taxon>Eukaryota</taxon>
        <taxon>Metazoa</taxon>
        <taxon>Chordata</taxon>
        <taxon>Craniata</taxon>
        <taxon>Vertebrata</taxon>
        <taxon>Euteleostomi</taxon>
        <taxon>Actinopterygii</taxon>
        <taxon>Chondrostei</taxon>
        <taxon>Acipenseriformes</taxon>
        <taxon>Acipenseridae</taxon>
        <taxon>Acipenser</taxon>
    </lineage>
</organism>
<evidence type="ECO:0000256" key="2">
    <source>
        <dbReference type="ARBA" id="ARBA00006484"/>
    </source>
</evidence>
<evidence type="ECO:0000313" key="10">
    <source>
        <dbReference type="Proteomes" id="UP000289886"/>
    </source>
</evidence>
<evidence type="ECO:0000256" key="7">
    <source>
        <dbReference type="ARBA" id="ARBA00050568"/>
    </source>
</evidence>
<protein>
    <recommendedName>
        <fullName evidence="3">NADP-retinol dehydrogenase</fullName>
        <ecNumber evidence="3">1.1.1.300</ecNumber>
    </recommendedName>
</protein>
<evidence type="ECO:0000256" key="8">
    <source>
        <dbReference type="RuleBase" id="RU000363"/>
    </source>
</evidence>
<dbReference type="EMBL" id="SCEB01215279">
    <property type="protein sequence ID" value="RXM30412.1"/>
    <property type="molecule type" value="Genomic_DNA"/>
</dbReference>
<comment type="caution">
    <text evidence="9">The sequence shown here is derived from an EMBL/GenBank/DDBJ whole genome shotgun (WGS) entry which is preliminary data.</text>
</comment>
<evidence type="ECO:0000256" key="5">
    <source>
        <dbReference type="ARBA" id="ARBA00023002"/>
    </source>
</evidence>
<dbReference type="FunFam" id="3.40.50.720:FF:000145">
    <property type="entry name" value="Retinol dehydrogenase 12"/>
    <property type="match status" value="1"/>
</dbReference>
<dbReference type="CDD" id="cd09807">
    <property type="entry name" value="retinol-DH_like_SDR_c"/>
    <property type="match status" value="1"/>
</dbReference>
<gene>
    <name evidence="9" type="ORF">EOD39_7941</name>
</gene>
<dbReference type="NCBIfam" id="NF004846">
    <property type="entry name" value="PRK06197.1"/>
    <property type="match status" value="1"/>
</dbReference>
<reference evidence="9 10" key="1">
    <citation type="submission" date="2019-01" db="EMBL/GenBank/DDBJ databases">
        <title>Draft Genome and Complete Hox-Cluster Characterization of the Sterlet Sturgeon (Acipenser ruthenus).</title>
        <authorList>
            <person name="Wei Q."/>
        </authorList>
    </citation>
    <scope>NUCLEOTIDE SEQUENCE [LARGE SCALE GENOMIC DNA]</scope>
    <source>
        <strain evidence="9">WHYD16114868_AA</strain>
        <tissue evidence="9">Blood</tissue>
    </source>
</reference>
<dbReference type="PRINTS" id="PR00081">
    <property type="entry name" value="GDHRDH"/>
</dbReference>
<dbReference type="GO" id="GO:0052650">
    <property type="term" value="F:all-trans-retinol dehydrogenase (NADP+) activity"/>
    <property type="evidence" value="ECO:0007669"/>
    <property type="project" value="UniProtKB-EC"/>
</dbReference>
<dbReference type="PRINTS" id="PR00080">
    <property type="entry name" value="SDRFAMILY"/>
</dbReference>
<dbReference type="PANTHER" id="PTHR43157">
    <property type="entry name" value="PHOSPHATIDYLINOSITOL-GLYCAN BIOSYNTHESIS CLASS F PROTEIN-RELATED"/>
    <property type="match status" value="1"/>
</dbReference>
<evidence type="ECO:0000256" key="1">
    <source>
        <dbReference type="ARBA" id="ARBA00004891"/>
    </source>
</evidence>
<comment type="pathway">
    <text evidence="1">Cofactor metabolism; retinol metabolism.</text>
</comment>